<accession>A0ABN6TWL6</accession>
<dbReference type="SUPFAM" id="SSF52540">
    <property type="entry name" value="P-loop containing nucleoside triphosphate hydrolases"/>
    <property type="match status" value="1"/>
</dbReference>
<feature type="transmembrane region" description="Helical" evidence="2">
    <location>
        <begin position="101"/>
        <end position="119"/>
    </location>
</feature>
<keyword evidence="2" id="KW-1133">Transmembrane helix</keyword>
<keyword evidence="2" id="KW-0472">Membrane</keyword>
<keyword evidence="2" id="KW-0812">Transmembrane</keyword>
<keyword evidence="4" id="KW-1185">Reference proteome</keyword>
<protein>
    <recommendedName>
        <fullName evidence="5">TraD/TraG TraM recognition site domain-containing protein</fullName>
    </recommendedName>
</protein>
<proteinExistence type="predicted"/>
<feature type="region of interest" description="Disordered" evidence="1">
    <location>
        <begin position="681"/>
        <end position="711"/>
    </location>
</feature>
<dbReference type="EMBL" id="AP026978">
    <property type="protein sequence ID" value="BDT97304.1"/>
    <property type="molecule type" value="Genomic_DNA"/>
</dbReference>
<dbReference type="RefSeq" id="WP_281877247.1">
    <property type="nucleotide sequence ID" value="NZ_AP026978.1"/>
</dbReference>
<dbReference type="InterPro" id="IPR027417">
    <property type="entry name" value="P-loop_NTPase"/>
</dbReference>
<evidence type="ECO:0000256" key="2">
    <source>
        <dbReference type="SAM" id="Phobius"/>
    </source>
</evidence>
<reference evidence="3 4" key="1">
    <citation type="submission" date="2022-11" db="EMBL/GenBank/DDBJ databases">
        <title>Genome Sequencing of Nocardia sp. ON39_IFM12276 and assembly.</title>
        <authorList>
            <person name="Shimojima M."/>
            <person name="Toyokawa M."/>
            <person name="Uesaka K."/>
        </authorList>
    </citation>
    <scope>NUCLEOTIDE SEQUENCE [LARGE SCALE GENOMIC DNA]</scope>
    <source>
        <strain evidence="3 4">IFM 12276</strain>
    </source>
</reference>
<gene>
    <name evidence="3" type="ORF">IFM12276_03330</name>
</gene>
<organism evidence="3 4">
    <name type="scientific">Nocardia sputorum</name>
    <dbReference type="NCBI Taxonomy" id="2984338"/>
    <lineage>
        <taxon>Bacteria</taxon>
        <taxon>Bacillati</taxon>
        <taxon>Actinomycetota</taxon>
        <taxon>Actinomycetes</taxon>
        <taxon>Mycobacteriales</taxon>
        <taxon>Nocardiaceae</taxon>
        <taxon>Nocardia</taxon>
    </lineage>
</organism>
<dbReference type="Gene3D" id="3.40.50.300">
    <property type="entry name" value="P-loop containing nucleotide triphosphate hydrolases"/>
    <property type="match status" value="1"/>
</dbReference>
<evidence type="ECO:0000313" key="4">
    <source>
        <dbReference type="Proteomes" id="UP001317870"/>
    </source>
</evidence>
<dbReference type="Proteomes" id="UP001317870">
    <property type="component" value="Chromosome"/>
</dbReference>
<evidence type="ECO:0008006" key="5">
    <source>
        <dbReference type="Google" id="ProtNLM"/>
    </source>
</evidence>
<feature type="transmembrane region" description="Helical" evidence="2">
    <location>
        <begin position="139"/>
        <end position="159"/>
    </location>
</feature>
<evidence type="ECO:0000256" key="1">
    <source>
        <dbReference type="SAM" id="MobiDB-lite"/>
    </source>
</evidence>
<evidence type="ECO:0000313" key="3">
    <source>
        <dbReference type="EMBL" id="BDT97304.1"/>
    </source>
</evidence>
<sequence length="711" mass="77779">MTDCTPIITPTDCAPYAPTPVATPTPTPTPGTPILIERKMPPIGLDHDPLGWLPDFSTWSLEGLGDGALLIAACVIAILVMTIMILIPATALAWKPTRLRNWLIGSVLAMPGATALWAWDVFEPGRMATEASHQFLQGQYTAGLLGMAVVLVPLAWLTATIAHTNRRVQLATVGLKSPARTERALWAQAQREQRAAARLSRRRLPFTTGGLSPEMVIGRLALETDQAPAASVLRQLLGRTETRLIVPWINAAEHQTTVAGSGSGKTTLMVRLLVSWFITTWMRHRQWWRLDRPGRPLVIVVDCNGGPESRKVAARMRTWFTALGVPAPRIGIFPDDVSLGMWPRKDFDALEVKAQKAIVDDLRSILSAMVSGGSTPATDTEKYFHEIRETLIHLIVDAPARVEVIDGVPTPIGHNPPRSWLEFLSRFDVERLSKLWGGQPGAEVWTGVMGIDMEIKSTIDGKQPVMNSARAEFANLYRALGDAFDGDKELTDFDVLYIVLEGVKTPDRARAQFGAIGTMLEQLADKEHGRTSLMAVDEFSAVSDGKTRAVKWVERLRKAGIGSWWIAQSWQGLGHDDDNRTGLVAAASGGSLLMRSSDPETLAKKYGTRAKFELSRKLIGGNRDGDEGNVKPGDQFLIPPNRLRAMAKGDVVQVAGGRARWGRVSPLDDAELKRLRPLSGIADFTDPKPEHDTDDATGLAPVIDLTKRRPA</sequence>
<name>A0ABN6TWL6_9NOCA</name>
<feature type="transmembrane region" description="Helical" evidence="2">
    <location>
        <begin position="68"/>
        <end position="94"/>
    </location>
</feature>